<dbReference type="GO" id="GO:0003777">
    <property type="term" value="F:microtubule motor activity"/>
    <property type="evidence" value="ECO:0007669"/>
    <property type="project" value="InterPro"/>
</dbReference>
<dbReference type="GO" id="GO:0005524">
    <property type="term" value="F:ATP binding"/>
    <property type="evidence" value="ECO:0007669"/>
    <property type="project" value="UniProtKB-UniRule"/>
</dbReference>
<evidence type="ECO:0000256" key="6">
    <source>
        <dbReference type="ARBA" id="ARBA00023054"/>
    </source>
</evidence>
<feature type="coiled-coil region" evidence="11">
    <location>
        <begin position="330"/>
        <end position="364"/>
    </location>
</feature>
<dbReference type="Proteomes" id="UP000694701">
    <property type="component" value="Unplaced"/>
</dbReference>
<name>A0A8C2FQI1_CYPCA</name>
<dbReference type="GO" id="GO:0008017">
    <property type="term" value="F:microtubule binding"/>
    <property type="evidence" value="ECO:0007669"/>
    <property type="project" value="InterPro"/>
</dbReference>
<dbReference type="CDD" id="cd23649">
    <property type="entry name" value="Khc_CBD_cc"/>
    <property type="match status" value="1"/>
</dbReference>
<evidence type="ECO:0000256" key="4">
    <source>
        <dbReference type="ARBA" id="ARBA00022741"/>
    </source>
</evidence>
<evidence type="ECO:0000256" key="7">
    <source>
        <dbReference type="ARBA" id="ARBA00023175"/>
    </source>
</evidence>
<dbReference type="FunFam" id="3.40.850.10:FF:000009">
    <property type="entry name" value="Kinesin-like protein"/>
    <property type="match status" value="1"/>
</dbReference>
<feature type="binding site" evidence="9">
    <location>
        <begin position="85"/>
        <end position="92"/>
    </location>
    <ligand>
        <name>ATP</name>
        <dbReference type="ChEBI" id="CHEBI:30616"/>
    </ligand>
</feature>
<keyword evidence="5 9" id="KW-0067">ATP-binding</keyword>
<dbReference type="InterPro" id="IPR001752">
    <property type="entry name" value="Kinesin_motor_dom"/>
</dbReference>
<dbReference type="PRINTS" id="PR00380">
    <property type="entry name" value="KINESINHEAVY"/>
</dbReference>
<dbReference type="Gene3D" id="6.10.250.1590">
    <property type="match status" value="1"/>
</dbReference>
<dbReference type="GO" id="GO:0005874">
    <property type="term" value="C:microtubule"/>
    <property type="evidence" value="ECO:0007669"/>
    <property type="project" value="UniProtKB-KW"/>
</dbReference>
<evidence type="ECO:0000313" key="14">
    <source>
        <dbReference type="Ensembl" id="ENSCCRP00020058694.1"/>
    </source>
</evidence>
<dbReference type="Pfam" id="PF00225">
    <property type="entry name" value="Kinesin"/>
    <property type="match status" value="1"/>
</dbReference>
<evidence type="ECO:0000256" key="12">
    <source>
        <dbReference type="SAM" id="MobiDB-lite"/>
    </source>
</evidence>
<evidence type="ECO:0000256" key="1">
    <source>
        <dbReference type="ARBA" id="ARBA00004245"/>
    </source>
</evidence>
<dbReference type="PANTHER" id="PTHR47968">
    <property type="entry name" value="CENTROMERE PROTEIN E"/>
    <property type="match status" value="1"/>
</dbReference>
<organism evidence="14 15">
    <name type="scientific">Cyprinus carpio</name>
    <name type="common">Common carp</name>
    <dbReference type="NCBI Taxonomy" id="7962"/>
    <lineage>
        <taxon>Eukaryota</taxon>
        <taxon>Metazoa</taxon>
        <taxon>Chordata</taxon>
        <taxon>Craniata</taxon>
        <taxon>Vertebrata</taxon>
        <taxon>Euteleostomi</taxon>
        <taxon>Actinopterygii</taxon>
        <taxon>Neopterygii</taxon>
        <taxon>Teleostei</taxon>
        <taxon>Ostariophysi</taxon>
        <taxon>Cypriniformes</taxon>
        <taxon>Cyprinidae</taxon>
        <taxon>Cyprininae</taxon>
        <taxon>Cyprinus</taxon>
    </lineage>
</organism>
<comment type="subcellular location">
    <subcellularLocation>
        <location evidence="1">Cytoplasm</location>
        <location evidence="1">Cytoskeleton</location>
    </subcellularLocation>
</comment>
<evidence type="ECO:0000256" key="2">
    <source>
        <dbReference type="ARBA" id="ARBA00022490"/>
    </source>
</evidence>
<protein>
    <recommendedName>
        <fullName evidence="10">Kinesin-like protein</fullName>
    </recommendedName>
</protein>
<evidence type="ECO:0000256" key="9">
    <source>
        <dbReference type="PROSITE-ProRule" id="PRU00283"/>
    </source>
</evidence>
<dbReference type="GO" id="GO:0048731">
    <property type="term" value="P:system development"/>
    <property type="evidence" value="ECO:0007669"/>
    <property type="project" value="UniProtKB-ARBA"/>
</dbReference>
<comment type="similarity">
    <text evidence="9 10">Belongs to the TRAFAC class myosin-kinesin ATPase superfamily. Kinesin family.</text>
</comment>
<dbReference type="AlphaFoldDB" id="A0A8C2FQI1"/>
<evidence type="ECO:0000259" key="13">
    <source>
        <dbReference type="PROSITE" id="PS50067"/>
    </source>
</evidence>
<dbReference type="InterPro" id="IPR059182">
    <property type="entry name" value="Khc_C"/>
</dbReference>
<keyword evidence="8" id="KW-0206">Cytoskeleton</keyword>
<evidence type="ECO:0000256" key="5">
    <source>
        <dbReference type="ARBA" id="ARBA00022840"/>
    </source>
</evidence>
<feature type="region of interest" description="Disordered" evidence="12">
    <location>
        <begin position="852"/>
        <end position="907"/>
    </location>
</feature>
<dbReference type="PROSITE" id="PS50067">
    <property type="entry name" value="KINESIN_MOTOR_2"/>
    <property type="match status" value="1"/>
</dbReference>
<accession>A0A8C2FQI1</accession>
<dbReference type="GO" id="GO:0007018">
    <property type="term" value="P:microtubule-based movement"/>
    <property type="evidence" value="ECO:0007669"/>
    <property type="project" value="InterPro"/>
</dbReference>
<proteinExistence type="inferred from homology"/>
<keyword evidence="4 9" id="KW-0547">Nucleotide-binding</keyword>
<evidence type="ECO:0000256" key="3">
    <source>
        <dbReference type="ARBA" id="ARBA00022701"/>
    </source>
</evidence>
<keyword evidence="6 11" id="KW-0175">Coiled coil</keyword>
<dbReference type="SMART" id="SM00129">
    <property type="entry name" value="KISc"/>
    <property type="match status" value="1"/>
</dbReference>
<keyword evidence="7 9" id="KW-0505">Motor protein</keyword>
<dbReference type="InterPro" id="IPR027640">
    <property type="entry name" value="Kinesin-like_fam"/>
</dbReference>
<evidence type="ECO:0000256" key="11">
    <source>
        <dbReference type="SAM" id="Coils"/>
    </source>
</evidence>
<evidence type="ECO:0000256" key="8">
    <source>
        <dbReference type="ARBA" id="ARBA00023212"/>
    </source>
</evidence>
<dbReference type="InterPro" id="IPR036961">
    <property type="entry name" value="Kinesin_motor_dom_sf"/>
</dbReference>
<dbReference type="Ensembl" id="ENSCCRT00020064683.1">
    <property type="protein sequence ID" value="ENSCCRP00020058694.1"/>
    <property type="gene ID" value="ENSCCRG00020027467.1"/>
</dbReference>
<reference evidence="14" key="1">
    <citation type="submission" date="2025-08" db="UniProtKB">
        <authorList>
            <consortium name="Ensembl"/>
        </authorList>
    </citation>
    <scope>IDENTIFICATION</scope>
</reference>
<dbReference type="PROSITE" id="PS00411">
    <property type="entry name" value="KINESIN_MOTOR_1"/>
    <property type="match status" value="1"/>
</dbReference>
<feature type="domain" description="Kinesin motor" evidence="13">
    <location>
        <begin position="8"/>
        <end position="325"/>
    </location>
</feature>
<dbReference type="CDD" id="cd01369">
    <property type="entry name" value="KISc_KHC_KIF5"/>
    <property type="match status" value="1"/>
</dbReference>
<sequence>MADPAECTIKVMCRFRPLNSSEVTRGDKYIPKFQGEDNVIVGGKPYVFDRVFQSNTTQEQVYNACAQKIVKDVLEGYNGTIFAYGQTSSGKTHTMEGNLHDPDGMGIIPRIVQDIFNYIYSMDENLEFHIKVSYFEIYLDKIRDLLDVSKTNLSVHEDKNRVPYVKGCTERFVCSPDEVMDTIDEGKSNRHVAVTNMNEHSSRSHSIFLINVKQENTQTEQKLSGKLFLVDLAGSEKVSKTGAEGAVLDEAKNINKSLSALGNVISALAEGTTYVPYRDSKMTRILQDSLGGNCRTTIVICCSPSSFNEAETKTTLMFGQRAKTIKNTVCVNVELTAEQWKKKYEKEKEKNKTLKNTITWLENELNRWRNGTVVTHTLHTHSAVFSANYTQLYCVLGESVPTEEQYDKEKANADVLALDNVMNNDKFTSSPSVPGLKLTDAEREKCEAELAKLYKQLDDKDDEINQQSQLAEKLKQQMLDQEELLASSRRDHDNLQAELTRLQMENEASKEEVKEVLQALEELAVNYDQKSQEVEDKTKEFETLSEELNQKSVRRNIFTIGGGLIDEEFTVARLYISKMKSEVKTLVKRSKQLESAQAESNQKMDENEKELAACQLRISQYEAKIKSLTEYLQNIEHKKRQLEENVDSLNEELVKLSAQGTYTHAAVEHQIQNHREAHQKQLSSLRDELETKEKLITELKVCSGVLMMKYVYRVMQDRREQARQDLKGLEETVAKELQTLHNLRKLFVQDLATRVKKSAEMDSDDTGGSAAQKQKISFLENNLEQLTKVHKQLVRDNADLRCELPKLEKRLRATAERVKALESALKEAKENAARDRKRYQQEVDRIKEAVRAKNMARRGHSAQIAKPIRPGQPPVASPTHPSVTRSGAGLFQNNQSVGIRGGGGVKQ</sequence>
<evidence type="ECO:0000256" key="10">
    <source>
        <dbReference type="RuleBase" id="RU000394"/>
    </source>
</evidence>
<dbReference type="SUPFAM" id="SSF52540">
    <property type="entry name" value="P-loop containing nucleoside triphosphate hydrolases"/>
    <property type="match status" value="1"/>
</dbReference>
<dbReference type="InterPro" id="IPR019821">
    <property type="entry name" value="Kinesin_motor_CS"/>
</dbReference>
<dbReference type="Gene3D" id="3.40.850.10">
    <property type="entry name" value="Kinesin motor domain"/>
    <property type="match status" value="1"/>
</dbReference>
<dbReference type="PANTHER" id="PTHR47968:SF68">
    <property type="entry name" value="KINESIN-LIKE PROTEIN"/>
    <property type="match status" value="1"/>
</dbReference>
<keyword evidence="2" id="KW-0963">Cytoplasm</keyword>
<dbReference type="InterPro" id="IPR027417">
    <property type="entry name" value="P-loop_NTPase"/>
</dbReference>
<feature type="compositionally biased region" description="Polar residues" evidence="12">
    <location>
        <begin position="879"/>
        <end position="897"/>
    </location>
</feature>
<evidence type="ECO:0000313" key="15">
    <source>
        <dbReference type="Proteomes" id="UP000694701"/>
    </source>
</evidence>
<keyword evidence="3 10" id="KW-0493">Microtubule</keyword>